<evidence type="ECO:0000259" key="3">
    <source>
        <dbReference type="Pfam" id="PF05368"/>
    </source>
</evidence>
<dbReference type="PANTHER" id="PTHR47706">
    <property type="entry name" value="NMRA-LIKE FAMILY PROTEIN"/>
    <property type="match status" value="1"/>
</dbReference>
<dbReference type="GO" id="GO:0016491">
    <property type="term" value="F:oxidoreductase activity"/>
    <property type="evidence" value="ECO:0007669"/>
    <property type="project" value="UniProtKB-KW"/>
</dbReference>
<dbReference type="Gene3D" id="3.90.25.10">
    <property type="entry name" value="UDP-galactose 4-epimerase, domain 1"/>
    <property type="match status" value="1"/>
</dbReference>
<evidence type="ECO:0000313" key="4">
    <source>
        <dbReference type="EMBL" id="EMD38800.1"/>
    </source>
</evidence>
<name>M2R2N5_CERS8</name>
<dbReference type="OrthoDB" id="2798875at2759"/>
<dbReference type="InterPro" id="IPR036291">
    <property type="entry name" value="NAD(P)-bd_dom_sf"/>
</dbReference>
<dbReference type="STRING" id="914234.M2R2N5"/>
<dbReference type="InterPro" id="IPR051609">
    <property type="entry name" value="NmrA/Isoflavone_reductase-like"/>
</dbReference>
<dbReference type="Gene3D" id="3.40.50.720">
    <property type="entry name" value="NAD(P)-binding Rossmann-like Domain"/>
    <property type="match status" value="1"/>
</dbReference>
<proteinExistence type="predicted"/>
<dbReference type="PANTHER" id="PTHR47706:SF9">
    <property type="entry name" value="NMRA-LIKE DOMAIN-CONTAINING PROTEIN-RELATED"/>
    <property type="match status" value="1"/>
</dbReference>
<evidence type="ECO:0000256" key="2">
    <source>
        <dbReference type="ARBA" id="ARBA00023002"/>
    </source>
</evidence>
<organism evidence="4 5">
    <name type="scientific">Ceriporiopsis subvermispora (strain B)</name>
    <name type="common">White-rot fungus</name>
    <name type="synonym">Gelatoporia subvermispora</name>
    <dbReference type="NCBI Taxonomy" id="914234"/>
    <lineage>
        <taxon>Eukaryota</taxon>
        <taxon>Fungi</taxon>
        <taxon>Dikarya</taxon>
        <taxon>Basidiomycota</taxon>
        <taxon>Agaricomycotina</taxon>
        <taxon>Agaricomycetes</taxon>
        <taxon>Polyporales</taxon>
        <taxon>Gelatoporiaceae</taxon>
        <taxon>Gelatoporia</taxon>
    </lineage>
</organism>
<dbReference type="AlphaFoldDB" id="M2R2N5"/>
<dbReference type="HOGENOM" id="CLU_044876_6_0_1"/>
<dbReference type="InterPro" id="IPR008030">
    <property type="entry name" value="NmrA-like"/>
</dbReference>
<sequence>MSTKPVVLLVGATGITGRALVNGLSKTGSFRLIALVRPSSAAKPETEQLRSKGVEIRLGDLGDAIDKLKEALSDVEVLISAVSVLAVSLQKPLLQAAKEAGVKRVIPSDWANPGGRGISELREHKDDIHDFVRSLGIGYTFIDVGLWSQVSLPPPRNSKTPFAALFREFHGEGNKKFLVTNKNHIADYVARIITDERTLNRYVIVWEDEVTGQEAFEIGARVSGDGEFLRANRVSEEELLQRIASARAIYQETPSFENLVGLIAPLYKYCTHILGENSLENAKALGALDVRELYPDIVPQKLEDYAREYYANEYIYGSD</sequence>
<dbReference type="Proteomes" id="UP000016930">
    <property type="component" value="Unassembled WGS sequence"/>
</dbReference>
<accession>M2R2N5</accession>
<keyword evidence="1" id="KW-0521">NADP</keyword>
<dbReference type="SUPFAM" id="SSF51735">
    <property type="entry name" value="NAD(P)-binding Rossmann-fold domains"/>
    <property type="match status" value="1"/>
</dbReference>
<dbReference type="EMBL" id="KB445794">
    <property type="protein sequence ID" value="EMD38800.1"/>
    <property type="molecule type" value="Genomic_DNA"/>
</dbReference>
<dbReference type="Pfam" id="PF05368">
    <property type="entry name" value="NmrA"/>
    <property type="match status" value="1"/>
</dbReference>
<protein>
    <recommendedName>
        <fullName evidence="3">NmrA-like domain-containing protein</fullName>
    </recommendedName>
</protein>
<evidence type="ECO:0000256" key="1">
    <source>
        <dbReference type="ARBA" id="ARBA00022857"/>
    </source>
</evidence>
<reference evidence="4 5" key="1">
    <citation type="journal article" date="2012" name="Proc. Natl. Acad. Sci. U.S.A.">
        <title>Comparative genomics of Ceriporiopsis subvermispora and Phanerochaete chrysosporium provide insight into selective ligninolysis.</title>
        <authorList>
            <person name="Fernandez-Fueyo E."/>
            <person name="Ruiz-Duenas F.J."/>
            <person name="Ferreira P."/>
            <person name="Floudas D."/>
            <person name="Hibbett D.S."/>
            <person name="Canessa P."/>
            <person name="Larrondo L.F."/>
            <person name="James T.Y."/>
            <person name="Seelenfreund D."/>
            <person name="Lobos S."/>
            <person name="Polanco R."/>
            <person name="Tello M."/>
            <person name="Honda Y."/>
            <person name="Watanabe T."/>
            <person name="Watanabe T."/>
            <person name="Ryu J.S."/>
            <person name="Kubicek C.P."/>
            <person name="Schmoll M."/>
            <person name="Gaskell J."/>
            <person name="Hammel K.E."/>
            <person name="St John F.J."/>
            <person name="Vanden Wymelenberg A."/>
            <person name="Sabat G."/>
            <person name="Splinter BonDurant S."/>
            <person name="Syed K."/>
            <person name="Yadav J.S."/>
            <person name="Doddapaneni H."/>
            <person name="Subramanian V."/>
            <person name="Lavin J.L."/>
            <person name="Oguiza J.A."/>
            <person name="Perez G."/>
            <person name="Pisabarro A.G."/>
            <person name="Ramirez L."/>
            <person name="Santoyo F."/>
            <person name="Master E."/>
            <person name="Coutinho P.M."/>
            <person name="Henrissat B."/>
            <person name="Lombard V."/>
            <person name="Magnuson J.K."/>
            <person name="Kuees U."/>
            <person name="Hori C."/>
            <person name="Igarashi K."/>
            <person name="Samejima M."/>
            <person name="Held B.W."/>
            <person name="Barry K.W."/>
            <person name="LaButti K.M."/>
            <person name="Lapidus A."/>
            <person name="Lindquist E.A."/>
            <person name="Lucas S.M."/>
            <person name="Riley R."/>
            <person name="Salamov A.A."/>
            <person name="Hoffmeister D."/>
            <person name="Schwenk D."/>
            <person name="Hadar Y."/>
            <person name="Yarden O."/>
            <person name="de Vries R.P."/>
            <person name="Wiebenga A."/>
            <person name="Stenlid J."/>
            <person name="Eastwood D."/>
            <person name="Grigoriev I.V."/>
            <person name="Berka R.M."/>
            <person name="Blanchette R.A."/>
            <person name="Kersten P."/>
            <person name="Martinez A.T."/>
            <person name="Vicuna R."/>
            <person name="Cullen D."/>
        </authorList>
    </citation>
    <scope>NUCLEOTIDE SEQUENCE [LARGE SCALE GENOMIC DNA]</scope>
    <source>
        <strain evidence="4 5">B</strain>
    </source>
</reference>
<keyword evidence="2" id="KW-0560">Oxidoreductase</keyword>
<gene>
    <name evidence="4" type="ORF">CERSUDRAFT_47049</name>
</gene>
<keyword evidence="5" id="KW-1185">Reference proteome</keyword>
<feature type="domain" description="NmrA-like" evidence="3">
    <location>
        <begin position="4"/>
        <end position="305"/>
    </location>
</feature>
<evidence type="ECO:0000313" key="5">
    <source>
        <dbReference type="Proteomes" id="UP000016930"/>
    </source>
</evidence>